<evidence type="ECO:0000256" key="8">
    <source>
        <dbReference type="ARBA" id="ARBA00022946"/>
    </source>
</evidence>
<keyword evidence="7" id="KW-0999">Mitochondrion inner membrane</keyword>
<evidence type="ECO:0000256" key="5">
    <source>
        <dbReference type="ARBA" id="ARBA00022448"/>
    </source>
</evidence>
<keyword evidence="12" id="KW-0830">Ubiquinone</keyword>
<comment type="subunit">
    <text evidence="4">Complex I is composed of 45 different subunits.</text>
</comment>
<comment type="similarity">
    <text evidence="3">Belongs to the complex I NDUFB2 subunit family.</text>
</comment>
<evidence type="ECO:0000313" key="13">
    <source>
        <dbReference type="Proteomes" id="UP000596742"/>
    </source>
</evidence>
<dbReference type="Proteomes" id="UP000596742">
    <property type="component" value="Unassembled WGS sequence"/>
</dbReference>
<keyword evidence="8" id="KW-0809">Transit peptide</keyword>
<keyword evidence="6" id="KW-0679">Respiratory chain</keyword>
<evidence type="ECO:0000256" key="2">
    <source>
        <dbReference type="ARBA" id="ARBA00004443"/>
    </source>
</evidence>
<evidence type="ECO:0000256" key="11">
    <source>
        <dbReference type="ARBA" id="ARBA00023136"/>
    </source>
</evidence>
<evidence type="ECO:0000256" key="1">
    <source>
        <dbReference type="ARBA" id="ARBA00003195"/>
    </source>
</evidence>
<keyword evidence="11" id="KW-0472">Membrane</keyword>
<keyword evidence="9" id="KW-0249">Electron transport</keyword>
<dbReference type="AlphaFoldDB" id="A0A8B6H178"/>
<comment type="subcellular location">
    <subcellularLocation>
        <location evidence="2">Mitochondrion inner membrane</location>
        <topology evidence="2">Peripheral membrane protein</topology>
        <orientation evidence="2">Matrix side</orientation>
    </subcellularLocation>
</comment>
<sequence length="54" mass="6528">MRSTEGLMMFGMWFWIFYKCITDYGHLMPHFKIPDPNQWTDEELGIPPDDVEME</sequence>
<accession>A0A8B6H178</accession>
<keyword evidence="10" id="KW-0496">Mitochondrion</keyword>
<organism evidence="12 13">
    <name type="scientific">Mytilus galloprovincialis</name>
    <name type="common">Mediterranean mussel</name>
    <dbReference type="NCBI Taxonomy" id="29158"/>
    <lineage>
        <taxon>Eukaryota</taxon>
        <taxon>Metazoa</taxon>
        <taxon>Spiralia</taxon>
        <taxon>Lophotrochozoa</taxon>
        <taxon>Mollusca</taxon>
        <taxon>Bivalvia</taxon>
        <taxon>Autobranchia</taxon>
        <taxon>Pteriomorphia</taxon>
        <taxon>Mytilida</taxon>
        <taxon>Mytiloidea</taxon>
        <taxon>Mytilidae</taxon>
        <taxon>Mytilinae</taxon>
        <taxon>Mytilus</taxon>
    </lineage>
</organism>
<keyword evidence="5" id="KW-0813">Transport</keyword>
<comment type="caution">
    <text evidence="12">The sequence shown here is derived from an EMBL/GenBank/DDBJ whole genome shotgun (WGS) entry which is preliminary data.</text>
</comment>
<name>A0A8B6H178_MYTGA</name>
<protein>
    <submittedName>
        <fullName evidence="12">NADH dehydrogenase (Ubiquinone) 1 beta subcomplex subunit 2</fullName>
    </submittedName>
</protein>
<evidence type="ECO:0000256" key="3">
    <source>
        <dbReference type="ARBA" id="ARBA00005923"/>
    </source>
</evidence>
<dbReference type="OrthoDB" id="6241903at2759"/>
<dbReference type="GO" id="GO:0005743">
    <property type="term" value="C:mitochondrial inner membrane"/>
    <property type="evidence" value="ECO:0007669"/>
    <property type="project" value="UniProtKB-SubCell"/>
</dbReference>
<dbReference type="Pfam" id="PF14813">
    <property type="entry name" value="NADH_B2"/>
    <property type="match status" value="1"/>
</dbReference>
<gene>
    <name evidence="12" type="ORF">MGAL_10B071251</name>
</gene>
<evidence type="ECO:0000256" key="9">
    <source>
        <dbReference type="ARBA" id="ARBA00022982"/>
    </source>
</evidence>
<proteinExistence type="inferred from homology"/>
<evidence type="ECO:0000313" key="12">
    <source>
        <dbReference type="EMBL" id="VDI71646.1"/>
    </source>
</evidence>
<evidence type="ECO:0000256" key="7">
    <source>
        <dbReference type="ARBA" id="ARBA00022792"/>
    </source>
</evidence>
<comment type="function">
    <text evidence="1">Accessory subunit of the mitochondrial membrane respiratory chain NADH dehydrogenase (Complex I), that is believed not to be involved in catalysis. Complex I functions in the transfer of electrons from NADH to the respiratory chain. The immediate electron acceptor for the enzyme is believed to be ubiquinone.</text>
</comment>
<evidence type="ECO:0000256" key="4">
    <source>
        <dbReference type="ARBA" id="ARBA00011533"/>
    </source>
</evidence>
<dbReference type="GO" id="GO:0032981">
    <property type="term" value="P:mitochondrial respiratory chain complex I assembly"/>
    <property type="evidence" value="ECO:0007669"/>
    <property type="project" value="TreeGrafter"/>
</dbReference>
<dbReference type="PANTHER" id="PTHR15223:SF1">
    <property type="entry name" value="NADH DEHYDROGENASE [UBIQUINONE] 1 BETA SUBCOMPLEX SUBUNIT 2, MITOCHONDRIAL"/>
    <property type="match status" value="1"/>
</dbReference>
<dbReference type="InterPro" id="IPR026627">
    <property type="entry name" value="NDUFB2_animal"/>
</dbReference>
<keyword evidence="13" id="KW-1185">Reference proteome</keyword>
<reference evidence="12" key="1">
    <citation type="submission" date="2018-11" db="EMBL/GenBank/DDBJ databases">
        <authorList>
            <person name="Alioto T."/>
            <person name="Alioto T."/>
        </authorList>
    </citation>
    <scope>NUCLEOTIDE SEQUENCE</scope>
</reference>
<dbReference type="EMBL" id="UYJE01009247">
    <property type="protein sequence ID" value="VDI71646.1"/>
    <property type="molecule type" value="Genomic_DNA"/>
</dbReference>
<dbReference type="GO" id="GO:0045271">
    <property type="term" value="C:respiratory chain complex I"/>
    <property type="evidence" value="ECO:0007669"/>
    <property type="project" value="InterPro"/>
</dbReference>
<evidence type="ECO:0000256" key="6">
    <source>
        <dbReference type="ARBA" id="ARBA00022660"/>
    </source>
</evidence>
<dbReference type="PANTHER" id="PTHR15223">
    <property type="entry name" value="NADH-UBIQUINONE OXIDOREDUCTASE AGGG SUBUNIT"/>
    <property type="match status" value="1"/>
</dbReference>
<evidence type="ECO:0000256" key="10">
    <source>
        <dbReference type="ARBA" id="ARBA00023128"/>
    </source>
</evidence>